<dbReference type="KEGG" id="eaj:Q3M24_19910"/>
<protein>
    <recommendedName>
        <fullName evidence="1">Type II CBASS E2 protein domain-containing protein</fullName>
    </recommendedName>
</protein>
<dbReference type="AlphaFoldDB" id="A0AAU8LTD2"/>
<evidence type="ECO:0000259" key="1">
    <source>
        <dbReference type="Pfam" id="PF26395"/>
    </source>
</evidence>
<evidence type="ECO:0000313" key="2">
    <source>
        <dbReference type="EMBL" id="XCN72530.1"/>
    </source>
</evidence>
<proteinExistence type="predicted"/>
<dbReference type="Pfam" id="PF26395">
    <property type="entry name" value="E2-CBASS"/>
    <property type="match status" value="1"/>
</dbReference>
<reference evidence="2" key="2">
    <citation type="submission" date="2024-06" db="EMBL/GenBank/DDBJ databases">
        <authorList>
            <person name="Plum-Jensen L.E."/>
            <person name="Schramm A."/>
            <person name="Marshall I.P.G."/>
        </authorList>
    </citation>
    <scope>NUCLEOTIDE SEQUENCE</scope>
    <source>
        <strain evidence="2">Rat1</strain>
    </source>
</reference>
<name>A0AAU8LTD2_9BACT</name>
<feature type="domain" description="Type II CBASS E2 protein" evidence="1">
    <location>
        <begin position="9"/>
        <end position="118"/>
    </location>
</feature>
<accession>A0AAU8LTD2</accession>
<gene>
    <name evidence="2" type="ORF">Q3M24_19910</name>
</gene>
<organism evidence="2">
    <name type="scientific">Candidatus Electrothrix aestuarii</name>
    <dbReference type="NCBI Taxonomy" id="3062594"/>
    <lineage>
        <taxon>Bacteria</taxon>
        <taxon>Pseudomonadati</taxon>
        <taxon>Thermodesulfobacteriota</taxon>
        <taxon>Desulfobulbia</taxon>
        <taxon>Desulfobulbales</taxon>
        <taxon>Desulfobulbaceae</taxon>
        <taxon>Candidatus Electrothrix</taxon>
    </lineage>
</organism>
<dbReference type="InterPro" id="IPR058588">
    <property type="entry name" value="E2-CBASS"/>
</dbReference>
<reference evidence="2" key="1">
    <citation type="journal article" date="2024" name="Syst. Appl. Microbiol.">
        <title>First single-strain enrichments of Electrothrix cable bacteria, description of E. aestuarii sp. nov. and E. rattekaaiensis sp. nov., and proposal of a cable bacteria taxonomy following the rules of the SeqCode.</title>
        <authorList>
            <person name="Plum-Jensen L.E."/>
            <person name="Schramm A."/>
            <person name="Marshall I.P.G."/>
        </authorList>
    </citation>
    <scope>NUCLEOTIDE SEQUENCE</scope>
    <source>
        <strain evidence="2">Rat1</strain>
    </source>
</reference>
<dbReference type="EMBL" id="CP159373">
    <property type="protein sequence ID" value="XCN72530.1"/>
    <property type="molecule type" value="Genomic_DNA"/>
</dbReference>
<sequence>MNWREKCDMNEMKENAPNAHPTLVDDALVWFEYTDQGGRTYYLAYWYDSEQGDYQAAIIEGASYNGNTIKDHIYSDNRLCLKGDSDPKFKSAFEVRNRAILWACLYSEYLKTGIWEVPTI</sequence>